<evidence type="ECO:0000256" key="3">
    <source>
        <dbReference type="ARBA" id="ARBA00022857"/>
    </source>
</evidence>
<reference evidence="8 9" key="1">
    <citation type="journal article" date="2016" name="Nat. Commun.">
        <title>Thousands of microbial genomes shed light on interconnected biogeochemical processes in an aquifer system.</title>
        <authorList>
            <person name="Anantharaman K."/>
            <person name="Brown C.T."/>
            <person name="Hug L.A."/>
            <person name="Sharon I."/>
            <person name="Castelle C.J."/>
            <person name="Probst A.J."/>
            <person name="Thomas B.C."/>
            <person name="Singh A."/>
            <person name="Wilkins M.J."/>
            <person name="Karaoz U."/>
            <person name="Brodie E.L."/>
            <person name="Williams K.H."/>
            <person name="Hubbard S.S."/>
            <person name="Banfield J.F."/>
        </authorList>
    </citation>
    <scope>NUCLEOTIDE SEQUENCE [LARGE SCALE GENOMIC DNA]</scope>
</reference>
<keyword evidence="4 6" id="KW-0520">NAD</keyword>
<dbReference type="GO" id="GO:0005524">
    <property type="term" value="F:ATP binding"/>
    <property type="evidence" value="ECO:0007669"/>
    <property type="project" value="UniProtKB-KW"/>
</dbReference>
<evidence type="ECO:0000313" key="8">
    <source>
        <dbReference type="EMBL" id="OHA70880.1"/>
    </source>
</evidence>
<evidence type="ECO:0000259" key="7">
    <source>
        <dbReference type="PROSITE" id="PS51383"/>
    </source>
</evidence>
<feature type="binding site" evidence="6">
    <location>
        <position position="115"/>
    </location>
    <ligand>
        <name>(6S)-NADPHX</name>
        <dbReference type="ChEBI" id="CHEBI:64076"/>
    </ligand>
</feature>
<organism evidence="8 9">
    <name type="scientific">Candidatus Wildermuthbacteria bacterium RIFCSPHIGHO2_02_FULL_49_9</name>
    <dbReference type="NCBI Taxonomy" id="1802456"/>
    <lineage>
        <taxon>Bacteria</taxon>
        <taxon>Candidatus Wildermuthiibacteriota</taxon>
    </lineage>
</organism>
<dbReference type="NCBIfam" id="TIGR00196">
    <property type="entry name" value="yjeF_cterm"/>
    <property type="match status" value="1"/>
</dbReference>
<feature type="binding site" evidence="6">
    <location>
        <position position="40"/>
    </location>
    <ligand>
        <name>(6S)-NADPHX</name>
        <dbReference type="ChEBI" id="CHEBI:64076"/>
    </ligand>
</feature>
<accession>A0A1G2RDF7</accession>
<dbReference type="PANTHER" id="PTHR12592">
    <property type="entry name" value="ATP-DEPENDENT (S)-NAD(P)H-HYDRATE DEHYDRATASE FAMILY MEMBER"/>
    <property type="match status" value="1"/>
</dbReference>
<feature type="binding site" evidence="6">
    <location>
        <position position="231"/>
    </location>
    <ligand>
        <name>(6S)-NADPHX</name>
        <dbReference type="ChEBI" id="CHEBI:64076"/>
    </ligand>
</feature>
<keyword evidence="3 6" id="KW-0521">NADP</keyword>
<dbReference type="PROSITE" id="PS51383">
    <property type="entry name" value="YJEF_C_3"/>
    <property type="match status" value="1"/>
</dbReference>
<comment type="cofactor">
    <cofactor evidence="6">
        <name>Mg(2+)</name>
        <dbReference type="ChEBI" id="CHEBI:18420"/>
    </cofactor>
</comment>
<dbReference type="HAMAP" id="MF_01965">
    <property type="entry name" value="NADHX_dehydratase"/>
    <property type="match status" value="1"/>
</dbReference>
<feature type="domain" description="YjeF C-terminal" evidence="7">
    <location>
        <begin position="5"/>
        <end position="288"/>
    </location>
</feature>
<evidence type="ECO:0000256" key="1">
    <source>
        <dbReference type="ARBA" id="ARBA00022741"/>
    </source>
</evidence>
<keyword evidence="1 6" id="KW-0547">Nucleotide-binding</keyword>
<keyword evidence="5 6" id="KW-0456">Lyase</keyword>
<comment type="function">
    <text evidence="6">Catalyzes the dehydration of the S-form of NAD(P)HX at the expense of ADP, which is converted to AMP. Together with NAD(P)HX epimerase, which catalyzes the epimerization of the S- and R-forms, the enzyme allows the repair of both epimers of NAD(P)HX, a damaged form of NAD(P)H that is a result of enzymatic or heat-dependent hydration.</text>
</comment>
<sequence>MTKITKDILKEIYPARPPEVRKYDFGLVLVIGGGEFYTGAPALSALAAFRAGADMVRVIAPKRAADIIASFSPVLAALPLDNTHLLKEHLATLFSRAEAARDVARGKAAVVIGGGLGRTEETLETVLEFLRQVSLPVVIDADGLHALARDPAVVAGKPFVLTPNTFEFQLVTGREVRSLVQEERERVVQEEAARLQTTILLKVKIDIISNGQETFLNETGSPYLSIGGTGDTLAGIAGALLAKGIDPLRAAGVAAYINGKAGELAAKDKKDALIATDLIEMISQVIAS</sequence>
<dbReference type="PANTHER" id="PTHR12592:SF0">
    <property type="entry name" value="ATP-DEPENDENT (S)-NAD(P)H-HYDRATE DEHYDRATASE"/>
    <property type="match status" value="1"/>
</dbReference>
<comment type="caution">
    <text evidence="6">Lacks conserved residue(s) required for the propagation of feature annotation.</text>
</comment>
<dbReference type="GO" id="GO:0052855">
    <property type="term" value="F:ADP-dependent NAD(P)H-hydrate dehydratase activity"/>
    <property type="evidence" value="ECO:0007669"/>
    <property type="project" value="UniProtKB-UniRule"/>
</dbReference>
<dbReference type="Proteomes" id="UP000178613">
    <property type="component" value="Unassembled WGS sequence"/>
</dbReference>
<dbReference type="SUPFAM" id="SSF53613">
    <property type="entry name" value="Ribokinase-like"/>
    <property type="match status" value="1"/>
</dbReference>
<name>A0A1G2RDF7_9BACT</name>
<dbReference type="AlphaFoldDB" id="A0A1G2RDF7"/>
<comment type="caution">
    <text evidence="8">The sequence shown here is derived from an EMBL/GenBank/DDBJ whole genome shotgun (WGS) entry which is preliminary data.</text>
</comment>
<evidence type="ECO:0000256" key="2">
    <source>
        <dbReference type="ARBA" id="ARBA00022840"/>
    </source>
</evidence>
<comment type="subunit">
    <text evidence="6">Homotetramer.</text>
</comment>
<dbReference type="InterPro" id="IPR000631">
    <property type="entry name" value="CARKD"/>
</dbReference>
<dbReference type="InterPro" id="IPR029056">
    <property type="entry name" value="Ribokinase-like"/>
</dbReference>
<evidence type="ECO:0000256" key="6">
    <source>
        <dbReference type="HAMAP-Rule" id="MF_01965"/>
    </source>
</evidence>
<dbReference type="Gene3D" id="3.40.1190.20">
    <property type="match status" value="1"/>
</dbReference>
<comment type="similarity">
    <text evidence="6">Belongs to the NnrD/CARKD family.</text>
</comment>
<dbReference type="GO" id="GO:0046496">
    <property type="term" value="P:nicotinamide nucleotide metabolic process"/>
    <property type="evidence" value="ECO:0007669"/>
    <property type="project" value="UniProtKB-UniRule"/>
</dbReference>
<dbReference type="EC" id="4.2.1.136" evidence="6"/>
<dbReference type="Pfam" id="PF01256">
    <property type="entry name" value="Carb_kinase"/>
    <property type="match status" value="1"/>
</dbReference>
<keyword evidence="2 6" id="KW-0067">ATP-binding</keyword>
<dbReference type="GO" id="GO:0110051">
    <property type="term" value="P:metabolite repair"/>
    <property type="evidence" value="ECO:0007669"/>
    <property type="project" value="TreeGrafter"/>
</dbReference>
<gene>
    <name evidence="6" type="primary">nnrD</name>
    <name evidence="8" type="ORF">A3D64_00240</name>
</gene>
<protein>
    <recommendedName>
        <fullName evidence="6">ADP-dependent (S)-NAD(P)H-hydrate dehydratase</fullName>
        <ecNumber evidence="6">4.2.1.136</ecNumber>
    </recommendedName>
    <alternativeName>
        <fullName evidence="6">ADP-dependent NAD(P)HX dehydratase</fullName>
    </alternativeName>
</protein>
<comment type="catalytic activity">
    <reaction evidence="6">
        <text>(6S)-NADHX + ADP = AMP + phosphate + NADH + H(+)</text>
        <dbReference type="Rhea" id="RHEA:32223"/>
        <dbReference type="ChEBI" id="CHEBI:15378"/>
        <dbReference type="ChEBI" id="CHEBI:43474"/>
        <dbReference type="ChEBI" id="CHEBI:57945"/>
        <dbReference type="ChEBI" id="CHEBI:64074"/>
        <dbReference type="ChEBI" id="CHEBI:456215"/>
        <dbReference type="ChEBI" id="CHEBI:456216"/>
        <dbReference type="EC" id="4.2.1.136"/>
    </reaction>
</comment>
<proteinExistence type="inferred from homology"/>
<dbReference type="CDD" id="cd01171">
    <property type="entry name" value="YXKO-related"/>
    <property type="match status" value="1"/>
</dbReference>
<comment type="catalytic activity">
    <reaction evidence="6">
        <text>(6S)-NADPHX + ADP = AMP + phosphate + NADPH + H(+)</text>
        <dbReference type="Rhea" id="RHEA:32235"/>
        <dbReference type="ChEBI" id="CHEBI:15378"/>
        <dbReference type="ChEBI" id="CHEBI:43474"/>
        <dbReference type="ChEBI" id="CHEBI:57783"/>
        <dbReference type="ChEBI" id="CHEBI:64076"/>
        <dbReference type="ChEBI" id="CHEBI:456215"/>
        <dbReference type="ChEBI" id="CHEBI:456216"/>
        <dbReference type="EC" id="4.2.1.136"/>
    </reaction>
</comment>
<dbReference type="EMBL" id="MHUB01000014">
    <property type="protein sequence ID" value="OHA70880.1"/>
    <property type="molecule type" value="Genomic_DNA"/>
</dbReference>
<evidence type="ECO:0000256" key="5">
    <source>
        <dbReference type="ARBA" id="ARBA00023239"/>
    </source>
</evidence>
<evidence type="ECO:0000256" key="4">
    <source>
        <dbReference type="ARBA" id="ARBA00023027"/>
    </source>
</evidence>
<evidence type="ECO:0000313" key="9">
    <source>
        <dbReference type="Proteomes" id="UP000178613"/>
    </source>
</evidence>
<feature type="binding site" evidence="6">
    <location>
        <position position="230"/>
    </location>
    <ligand>
        <name>AMP</name>
        <dbReference type="ChEBI" id="CHEBI:456215"/>
    </ligand>
</feature>